<keyword evidence="7 8" id="KW-0131">Cell cycle</keyword>
<evidence type="ECO:0000313" key="12">
    <source>
        <dbReference type="EMBL" id="MFC4729902.1"/>
    </source>
</evidence>
<evidence type="ECO:0000256" key="8">
    <source>
        <dbReference type="HAMAP-Rule" id="MF_00509"/>
    </source>
</evidence>
<comment type="subunit">
    <text evidence="8">Interacts with FtsZ via their C-terminal domains.</text>
</comment>
<dbReference type="InterPro" id="IPR036765">
    <property type="entry name" value="ZipA_FtsZ-bd_C_sf"/>
</dbReference>
<feature type="compositionally biased region" description="Basic and acidic residues" evidence="10">
    <location>
        <begin position="34"/>
        <end position="50"/>
    </location>
</feature>
<dbReference type="EMBL" id="JBHSGG010000071">
    <property type="protein sequence ID" value="MFC4729902.1"/>
    <property type="molecule type" value="Genomic_DNA"/>
</dbReference>
<keyword evidence="13" id="KW-1185">Reference proteome</keyword>
<feature type="domain" description="ZipA C-terminal FtsZ-binding" evidence="11">
    <location>
        <begin position="107"/>
        <end position="237"/>
    </location>
</feature>
<dbReference type="SMART" id="SM00771">
    <property type="entry name" value="ZipA_C"/>
    <property type="match status" value="1"/>
</dbReference>
<dbReference type="HAMAP" id="MF_00509">
    <property type="entry name" value="ZipA"/>
    <property type="match status" value="1"/>
</dbReference>
<evidence type="ECO:0000259" key="11">
    <source>
        <dbReference type="SMART" id="SM00771"/>
    </source>
</evidence>
<keyword evidence="2 8" id="KW-0997">Cell inner membrane</keyword>
<evidence type="ECO:0000313" key="13">
    <source>
        <dbReference type="Proteomes" id="UP001595892"/>
    </source>
</evidence>
<dbReference type="Proteomes" id="UP001595892">
    <property type="component" value="Unassembled WGS sequence"/>
</dbReference>
<dbReference type="SUPFAM" id="SSF64383">
    <property type="entry name" value="Cell-division protein ZipA, C-terminal domain"/>
    <property type="match status" value="1"/>
</dbReference>
<comment type="subcellular location">
    <subcellularLocation>
        <location evidence="8">Cell inner membrane</location>
        <topology evidence="8">Single-pass type I membrane protein</topology>
    </subcellularLocation>
    <text evidence="8">Localizes to the Z ring in an FtsZ-dependent manner.</text>
</comment>
<evidence type="ECO:0000256" key="2">
    <source>
        <dbReference type="ARBA" id="ARBA00022519"/>
    </source>
</evidence>
<keyword evidence="4 8" id="KW-0812">Transmembrane</keyword>
<feature type="region of interest" description="Disordered" evidence="10">
    <location>
        <begin position="34"/>
        <end position="55"/>
    </location>
</feature>
<keyword evidence="6 8" id="KW-0472">Membrane</keyword>
<organism evidence="12 13">
    <name type="scientific">Coralloluteibacterium thermophilum</name>
    <dbReference type="NCBI Taxonomy" id="2707049"/>
    <lineage>
        <taxon>Bacteria</taxon>
        <taxon>Pseudomonadati</taxon>
        <taxon>Pseudomonadota</taxon>
        <taxon>Gammaproteobacteria</taxon>
        <taxon>Lysobacterales</taxon>
        <taxon>Lysobacteraceae</taxon>
        <taxon>Coralloluteibacterium</taxon>
    </lineage>
</organism>
<comment type="similarity">
    <text evidence="8 9">Belongs to the ZipA family.</text>
</comment>
<keyword evidence="1 8" id="KW-1003">Cell membrane</keyword>
<feature type="transmembrane region" description="Helical" evidence="8">
    <location>
        <begin position="6"/>
        <end position="26"/>
    </location>
</feature>
<comment type="function">
    <text evidence="8 9">Essential cell division protein that stabilizes the FtsZ protofilaments by cross-linking them and that serves as a cytoplasmic membrane anchor for the Z ring. Also required for the recruitment to the septal ring of downstream cell division proteins.</text>
</comment>
<evidence type="ECO:0000256" key="5">
    <source>
        <dbReference type="ARBA" id="ARBA00022989"/>
    </source>
</evidence>
<keyword evidence="5 8" id="KW-1133">Transmembrane helix</keyword>
<sequence>MDQTTTLRIILIIAGALLLFAIWWFGRAKRPEQGKRVEGRRGETRRDAGRIEPTLGDELEAEVGDAPEAALPEGAQSELELIDDATLPPEPAPTATSQLGARSEEKFDRIVTLFVAAREGRLLRGPDLVVAAEKAGLTYGHMHIFHRLVDGRPDQDPIFSVASMVQPGNFDMATIQTMETPGITFFMTLPTPVPALDAWETMLPTAQRMAELLDAVVLDEDRNALGRQRVAHIRDELRSYDREREKEQARRW</sequence>
<evidence type="ECO:0000256" key="9">
    <source>
        <dbReference type="RuleBase" id="RU003612"/>
    </source>
</evidence>
<dbReference type="InterPro" id="IPR007449">
    <property type="entry name" value="ZipA_FtsZ-bd_C"/>
</dbReference>
<name>A0ABV9NNJ0_9GAMM</name>
<dbReference type="NCBIfam" id="TIGR02205">
    <property type="entry name" value="septum_zipA"/>
    <property type="match status" value="1"/>
</dbReference>
<evidence type="ECO:0000256" key="4">
    <source>
        <dbReference type="ARBA" id="ARBA00022692"/>
    </source>
</evidence>
<protein>
    <recommendedName>
        <fullName evidence="8 9">Cell division protein ZipA</fullName>
    </recommendedName>
</protein>
<gene>
    <name evidence="8 12" type="primary">zipA</name>
    <name evidence="12" type="ORF">ACFO3Q_17200</name>
</gene>
<dbReference type="Pfam" id="PF04354">
    <property type="entry name" value="ZipA_C"/>
    <property type="match status" value="1"/>
</dbReference>
<dbReference type="PANTHER" id="PTHR38685">
    <property type="entry name" value="CELL DIVISION PROTEIN ZIPA"/>
    <property type="match status" value="1"/>
</dbReference>
<dbReference type="InterPro" id="IPR011919">
    <property type="entry name" value="Cell_div_ZipA"/>
</dbReference>
<dbReference type="RefSeq" id="WP_377006177.1">
    <property type="nucleotide sequence ID" value="NZ_JBHSGG010000071.1"/>
</dbReference>
<dbReference type="GO" id="GO:0051301">
    <property type="term" value="P:cell division"/>
    <property type="evidence" value="ECO:0007669"/>
    <property type="project" value="UniProtKB-KW"/>
</dbReference>
<keyword evidence="3 8" id="KW-0132">Cell division</keyword>
<dbReference type="Gene3D" id="3.30.1400.10">
    <property type="entry name" value="ZipA, C-terminal FtsZ-binding domain"/>
    <property type="match status" value="1"/>
</dbReference>
<evidence type="ECO:0000256" key="6">
    <source>
        <dbReference type="ARBA" id="ARBA00023136"/>
    </source>
</evidence>
<evidence type="ECO:0000256" key="3">
    <source>
        <dbReference type="ARBA" id="ARBA00022618"/>
    </source>
</evidence>
<accession>A0ABV9NNJ0</accession>
<reference evidence="13" key="1">
    <citation type="journal article" date="2019" name="Int. J. Syst. Evol. Microbiol.">
        <title>The Global Catalogue of Microorganisms (GCM) 10K type strain sequencing project: providing services to taxonomists for standard genome sequencing and annotation.</title>
        <authorList>
            <consortium name="The Broad Institute Genomics Platform"/>
            <consortium name="The Broad Institute Genome Sequencing Center for Infectious Disease"/>
            <person name="Wu L."/>
            <person name="Ma J."/>
        </authorList>
    </citation>
    <scope>NUCLEOTIDE SEQUENCE [LARGE SCALE GENOMIC DNA]</scope>
    <source>
        <strain evidence="13">CGMCC 1.13574</strain>
    </source>
</reference>
<dbReference type="PANTHER" id="PTHR38685:SF1">
    <property type="entry name" value="CELL DIVISION PROTEIN ZIPA"/>
    <property type="match status" value="1"/>
</dbReference>
<evidence type="ECO:0000256" key="7">
    <source>
        <dbReference type="ARBA" id="ARBA00023306"/>
    </source>
</evidence>
<comment type="caution">
    <text evidence="12">The sequence shown here is derived from an EMBL/GenBank/DDBJ whole genome shotgun (WGS) entry which is preliminary data.</text>
</comment>
<proteinExistence type="inferred from homology"/>
<evidence type="ECO:0000256" key="10">
    <source>
        <dbReference type="SAM" id="MobiDB-lite"/>
    </source>
</evidence>
<evidence type="ECO:0000256" key="1">
    <source>
        <dbReference type="ARBA" id="ARBA00022475"/>
    </source>
</evidence>